<dbReference type="GO" id="GO:0016998">
    <property type="term" value="P:cell wall macromolecule catabolic process"/>
    <property type="evidence" value="ECO:0007669"/>
    <property type="project" value="UniProtKB-UniRule"/>
</dbReference>
<comment type="similarity">
    <text evidence="8">In the C-terminal section; belongs to the transglycosylase Slt family.</text>
</comment>
<dbReference type="PANTHER" id="PTHR35936">
    <property type="entry name" value="MEMBRANE-BOUND LYTIC MUREIN TRANSGLYCOSYLASE F"/>
    <property type="match status" value="1"/>
</dbReference>
<comment type="subcellular location">
    <subcellularLocation>
        <location evidence="8">Cell outer membrane</location>
        <topology evidence="8">Peripheral membrane protein</topology>
    </subcellularLocation>
    <text evidence="8">Attached to the inner leaflet of the outer membrane.</text>
</comment>
<sequence>MANPLQSSRCRLLGLSLILLISVILMMFKVVPLLFKPNTLNQVLESGELIIVTRNSSTTYYEGPNGKTGFEYELAKRFADSLGVTLKVITSDNLHEIFDMLNTGKAHFAAAGLTITDSRKEFVRFAASYMDITEQLIYNNQSYRPRKVPDLENGILEVIDGSSHVESLNELKTKNPELSWNTHSDIDSEQLLYLVENQLIDYTVADSNEVSLNQRFLLELRVAFDISEPKKLAWAFPKAKDTTLYDKAMSFFWRNLNDGEITHLIEKHYGHVTKFDYVGNRIFTRHIATRLSKYLDMYHESADKYNLDWKLLAAMGYQESHWNPKAVSPTGVRGIMMLTQHTAGLLGVKNRLDPKSSIFGGAKYLDQIRRRFPDELKEPDRTWYAMAAYNVGYYHVIDAQIIAKQQGKDPNKWVDLQTTLPLLARKKWYKKTKYGYARGWEPVKYVTNIRRYYDLLQYQFAPQDEEEEKGAGHDAFSIMPSVM</sequence>
<keyword evidence="6 8" id="KW-0456">Lyase</keyword>
<accession>A0A370DJR7</accession>
<evidence type="ECO:0000256" key="8">
    <source>
        <dbReference type="HAMAP-Rule" id="MF_02016"/>
    </source>
</evidence>
<evidence type="ECO:0000256" key="7">
    <source>
        <dbReference type="ARBA" id="ARBA00023316"/>
    </source>
</evidence>
<dbReference type="PANTHER" id="PTHR35936:SF32">
    <property type="entry name" value="MEMBRANE-BOUND LYTIC MUREIN TRANSGLYCOSYLASE F"/>
    <property type="match status" value="1"/>
</dbReference>
<dbReference type="NCBIfam" id="NF008112">
    <property type="entry name" value="PRK10859.1"/>
    <property type="match status" value="1"/>
</dbReference>
<dbReference type="Gene3D" id="3.40.190.10">
    <property type="entry name" value="Periplasmic binding protein-like II"/>
    <property type="match status" value="2"/>
</dbReference>
<dbReference type="EMBL" id="QFXC01000007">
    <property type="protein sequence ID" value="RDH84537.1"/>
    <property type="molecule type" value="Genomic_DNA"/>
</dbReference>
<comment type="function">
    <text evidence="8">Murein-degrading enzyme that degrades murein glycan strands and insoluble, high-molecular weight murein sacculi, with the concomitant formation of a 1,6-anhydromuramoyl product. Lytic transglycosylases (LTs) play an integral role in the metabolism of the peptidoglycan (PG) sacculus. Their lytic action creates space within the PG sacculus to allow for its expansion as well as for the insertion of various structures such as secretion systems and flagella.</text>
</comment>
<comment type="similarity">
    <text evidence="8">In the N-terminal section; belongs to the bacterial solute-binding protein 3 family.</text>
</comment>
<evidence type="ECO:0000256" key="3">
    <source>
        <dbReference type="ARBA" id="ARBA00022729"/>
    </source>
</evidence>
<dbReference type="GO" id="GO:0009279">
    <property type="term" value="C:cell outer membrane"/>
    <property type="evidence" value="ECO:0007669"/>
    <property type="project" value="UniProtKB-SubCell"/>
</dbReference>
<dbReference type="InterPro" id="IPR001638">
    <property type="entry name" value="Solute-binding_3/MltF_N"/>
</dbReference>
<feature type="transmembrane region" description="Helical" evidence="9">
    <location>
        <begin position="12"/>
        <end position="35"/>
    </location>
</feature>
<evidence type="ECO:0000256" key="4">
    <source>
        <dbReference type="ARBA" id="ARBA00023136"/>
    </source>
</evidence>
<evidence type="ECO:0000256" key="5">
    <source>
        <dbReference type="ARBA" id="ARBA00023237"/>
    </source>
</evidence>
<feature type="region of interest" description="LT domain" evidence="8">
    <location>
        <begin position="273"/>
        <end position="483"/>
    </location>
</feature>
<protein>
    <recommendedName>
        <fullName evidence="8">Membrane-bound lytic murein transglycosylase F</fullName>
        <ecNumber evidence="8">4.2.2.n1</ecNumber>
    </recommendedName>
    <alternativeName>
        <fullName evidence="8">Murein lyase F</fullName>
    </alternativeName>
</protein>
<dbReference type="GO" id="GO:0071555">
    <property type="term" value="P:cell wall organization"/>
    <property type="evidence" value="ECO:0007669"/>
    <property type="project" value="UniProtKB-KW"/>
</dbReference>
<keyword evidence="9" id="KW-1133">Transmembrane helix</keyword>
<keyword evidence="7 8" id="KW-0961">Cell wall biogenesis/degradation</keyword>
<dbReference type="SUPFAM" id="SSF53955">
    <property type="entry name" value="Lysozyme-like"/>
    <property type="match status" value="1"/>
</dbReference>
<feature type="active site" evidence="8">
    <location>
        <position position="319"/>
    </location>
</feature>
<dbReference type="PROSITE" id="PS00922">
    <property type="entry name" value="TRANSGLYCOSYLASE"/>
    <property type="match status" value="1"/>
</dbReference>
<keyword evidence="12" id="KW-1185">Reference proteome</keyword>
<dbReference type="GO" id="GO:0009253">
    <property type="term" value="P:peptidoglycan catabolic process"/>
    <property type="evidence" value="ECO:0007669"/>
    <property type="project" value="TreeGrafter"/>
</dbReference>
<gene>
    <name evidence="8" type="primary">mltF</name>
    <name evidence="11" type="ORF">DIZ80_03430</name>
</gene>
<dbReference type="CDD" id="cd01009">
    <property type="entry name" value="PBP2_YfhD_N"/>
    <property type="match status" value="1"/>
</dbReference>
<keyword evidence="4 8" id="KW-0472">Membrane</keyword>
<dbReference type="AlphaFoldDB" id="A0A370DJR7"/>
<evidence type="ECO:0000256" key="1">
    <source>
        <dbReference type="ARBA" id="ARBA00007734"/>
    </source>
</evidence>
<comment type="caution">
    <text evidence="11">The sequence shown here is derived from an EMBL/GenBank/DDBJ whole genome shotgun (WGS) entry which is preliminary data.</text>
</comment>
<comment type="caution">
    <text evidence="8">Lacks conserved residue(s) required for the propagation of feature annotation.</text>
</comment>
<dbReference type="Proteomes" id="UP000254266">
    <property type="component" value="Unassembled WGS sequence"/>
</dbReference>
<evidence type="ECO:0000313" key="12">
    <source>
        <dbReference type="Proteomes" id="UP000254266"/>
    </source>
</evidence>
<evidence type="ECO:0000256" key="2">
    <source>
        <dbReference type="ARBA" id="ARBA00010333"/>
    </source>
</evidence>
<comment type="domain">
    <text evidence="8">The N-terminal domain does not have lytic activity and probably modulates enzymatic activity. The C-terminal domain is the catalytic active domain.</text>
</comment>
<dbReference type="SUPFAM" id="SSF53850">
    <property type="entry name" value="Periplasmic binding protein-like II"/>
    <property type="match status" value="1"/>
</dbReference>
<evidence type="ECO:0000313" key="11">
    <source>
        <dbReference type="EMBL" id="RDH84537.1"/>
    </source>
</evidence>
<comment type="similarity">
    <text evidence="1">Belongs to the transglycosylase Slt family.</text>
</comment>
<reference evidence="11 12" key="1">
    <citation type="journal article" date="2018" name="ISME J.">
        <title>Endosymbiont genomes yield clues of tubeworm success.</title>
        <authorList>
            <person name="Li Y."/>
            <person name="Liles M.R."/>
            <person name="Halanych K.M."/>
        </authorList>
    </citation>
    <scope>NUCLEOTIDE SEQUENCE [LARGE SCALE GENOMIC DNA]</scope>
    <source>
        <strain evidence="11">A1464</strain>
    </source>
</reference>
<dbReference type="InterPro" id="IPR023346">
    <property type="entry name" value="Lysozyme-like_dom_sf"/>
</dbReference>
<proteinExistence type="inferred from homology"/>
<dbReference type="GO" id="GO:0008933">
    <property type="term" value="F:peptidoglycan lytic transglycosylase activity"/>
    <property type="evidence" value="ECO:0007669"/>
    <property type="project" value="UniProtKB-UniRule"/>
</dbReference>
<evidence type="ECO:0000256" key="6">
    <source>
        <dbReference type="ARBA" id="ARBA00023239"/>
    </source>
</evidence>
<dbReference type="HAMAP" id="MF_02016">
    <property type="entry name" value="MltF"/>
    <property type="match status" value="1"/>
</dbReference>
<keyword evidence="9" id="KW-0812">Transmembrane</keyword>
<dbReference type="Pfam" id="PF01464">
    <property type="entry name" value="SLT"/>
    <property type="match status" value="1"/>
</dbReference>
<dbReference type="InterPro" id="IPR008258">
    <property type="entry name" value="Transglycosylase_SLT_dom_1"/>
</dbReference>
<keyword evidence="5 8" id="KW-0998">Cell outer membrane</keyword>
<keyword evidence="3 8" id="KW-0732">Signal</keyword>
<dbReference type="EC" id="4.2.2.n1" evidence="8"/>
<name>A0A370DJR7_9GAMM</name>
<dbReference type="Pfam" id="PF00497">
    <property type="entry name" value="SBP_bac_3"/>
    <property type="match status" value="1"/>
</dbReference>
<dbReference type="InterPro" id="IPR023703">
    <property type="entry name" value="MltF"/>
</dbReference>
<dbReference type="CDD" id="cd13403">
    <property type="entry name" value="MLTF-like"/>
    <property type="match status" value="1"/>
</dbReference>
<evidence type="ECO:0000259" key="10">
    <source>
        <dbReference type="SMART" id="SM00062"/>
    </source>
</evidence>
<comment type="catalytic activity">
    <reaction evidence="8">
        <text>Exolytic cleavage of the (1-&gt;4)-beta-glycosidic linkage between N-acetylmuramic acid (MurNAc) and N-acetylglucosamine (GlcNAc) residues in peptidoglycan, from either the reducing or the non-reducing ends of the peptidoglycan chains, with concomitant formation of a 1,6-anhydrobond in the MurNAc residue.</text>
        <dbReference type="EC" id="4.2.2.n1"/>
    </reaction>
</comment>
<comment type="similarity">
    <text evidence="2">Belongs to the bacterial solute-binding protein 3 family.</text>
</comment>
<evidence type="ECO:0000256" key="9">
    <source>
        <dbReference type="SAM" id="Phobius"/>
    </source>
</evidence>
<dbReference type="SMART" id="SM00062">
    <property type="entry name" value="PBPb"/>
    <property type="match status" value="1"/>
</dbReference>
<organism evidence="11 12">
    <name type="scientific">endosymbiont of Galathealinum brachiosum</name>
    <dbReference type="NCBI Taxonomy" id="2200906"/>
    <lineage>
        <taxon>Bacteria</taxon>
        <taxon>Pseudomonadati</taxon>
        <taxon>Pseudomonadota</taxon>
        <taxon>Gammaproteobacteria</taxon>
        <taxon>sulfur-oxidizing symbionts</taxon>
    </lineage>
</organism>
<feature type="domain" description="Solute-binding protein family 3/N-terminal" evidence="10">
    <location>
        <begin position="48"/>
        <end position="272"/>
    </location>
</feature>
<dbReference type="Gene3D" id="1.10.530.10">
    <property type="match status" value="1"/>
</dbReference>
<dbReference type="InterPro" id="IPR000189">
    <property type="entry name" value="Transglyc_AS"/>
</dbReference>